<keyword evidence="2" id="KW-1185">Reference proteome</keyword>
<accession>A0AAW2ETM0</accession>
<dbReference type="AlphaFoldDB" id="A0AAW2ETM0"/>
<evidence type="ECO:0008006" key="3">
    <source>
        <dbReference type="Google" id="ProtNLM"/>
    </source>
</evidence>
<gene>
    <name evidence="1" type="ORF">PUN28_016129</name>
</gene>
<protein>
    <recommendedName>
        <fullName evidence="3">Secreted protein</fullName>
    </recommendedName>
</protein>
<reference evidence="1 2" key="1">
    <citation type="submission" date="2023-03" db="EMBL/GenBank/DDBJ databases">
        <title>High recombination rates correlate with genetic variation in Cardiocondyla obscurior ants.</title>
        <authorList>
            <person name="Errbii M."/>
        </authorList>
    </citation>
    <scope>NUCLEOTIDE SEQUENCE [LARGE SCALE GENOMIC DNA]</scope>
    <source>
        <strain evidence="1">Alpha-2009</strain>
        <tissue evidence="1">Whole body</tissue>
    </source>
</reference>
<name>A0AAW2ETM0_9HYME</name>
<organism evidence="1 2">
    <name type="scientific">Cardiocondyla obscurior</name>
    <dbReference type="NCBI Taxonomy" id="286306"/>
    <lineage>
        <taxon>Eukaryota</taxon>
        <taxon>Metazoa</taxon>
        <taxon>Ecdysozoa</taxon>
        <taxon>Arthropoda</taxon>
        <taxon>Hexapoda</taxon>
        <taxon>Insecta</taxon>
        <taxon>Pterygota</taxon>
        <taxon>Neoptera</taxon>
        <taxon>Endopterygota</taxon>
        <taxon>Hymenoptera</taxon>
        <taxon>Apocrita</taxon>
        <taxon>Aculeata</taxon>
        <taxon>Formicoidea</taxon>
        <taxon>Formicidae</taxon>
        <taxon>Myrmicinae</taxon>
        <taxon>Cardiocondyla</taxon>
    </lineage>
</organism>
<evidence type="ECO:0000313" key="2">
    <source>
        <dbReference type="Proteomes" id="UP001430953"/>
    </source>
</evidence>
<proteinExistence type="predicted"/>
<comment type="caution">
    <text evidence="1">The sequence shown here is derived from an EMBL/GenBank/DDBJ whole genome shotgun (WGS) entry which is preliminary data.</text>
</comment>
<evidence type="ECO:0000313" key="1">
    <source>
        <dbReference type="EMBL" id="KAL0106210.1"/>
    </source>
</evidence>
<dbReference type="Proteomes" id="UP001430953">
    <property type="component" value="Unassembled WGS sequence"/>
</dbReference>
<dbReference type="EMBL" id="JADYXP020000018">
    <property type="protein sequence ID" value="KAL0106210.1"/>
    <property type="molecule type" value="Genomic_DNA"/>
</dbReference>
<sequence>MRAFVYPSILLTVTIVAAPRRNLCFHNARKTRGVALTITSHLNRGKRPHWPRSISMTFARPQRSDDMMRNERERRACYGDLVTGDILRQLRKRRYIVLSESQELLTKGSFFFPAPRKFFARRVVA</sequence>